<dbReference type="AlphaFoldDB" id="A0AAE1GZN7"/>
<dbReference type="Proteomes" id="UP001219518">
    <property type="component" value="Unassembled WGS sequence"/>
</dbReference>
<feature type="region of interest" description="Disordered" evidence="1">
    <location>
        <begin position="111"/>
        <end position="132"/>
    </location>
</feature>
<comment type="caution">
    <text evidence="2">The sequence shown here is derived from an EMBL/GenBank/DDBJ whole genome shotgun (WGS) entry which is preliminary data.</text>
</comment>
<feature type="compositionally biased region" description="Basic and acidic residues" evidence="1">
    <location>
        <begin position="111"/>
        <end position="124"/>
    </location>
</feature>
<organism evidence="2 3">
    <name type="scientific">Frankliniella fusca</name>
    <dbReference type="NCBI Taxonomy" id="407009"/>
    <lineage>
        <taxon>Eukaryota</taxon>
        <taxon>Metazoa</taxon>
        <taxon>Ecdysozoa</taxon>
        <taxon>Arthropoda</taxon>
        <taxon>Hexapoda</taxon>
        <taxon>Insecta</taxon>
        <taxon>Pterygota</taxon>
        <taxon>Neoptera</taxon>
        <taxon>Paraneoptera</taxon>
        <taxon>Thysanoptera</taxon>
        <taxon>Terebrantia</taxon>
        <taxon>Thripoidea</taxon>
        <taxon>Thripidae</taxon>
        <taxon>Frankliniella</taxon>
    </lineage>
</organism>
<evidence type="ECO:0000313" key="2">
    <source>
        <dbReference type="EMBL" id="KAK3912017.1"/>
    </source>
</evidence>
<gene>
    <name evidence="2" type="ORF">KUF71_021587</name>
</gene>
<keyword evidence="3" id="KW-1185">Reference proteome</keyword>
<proteinExistence type="predicted"/>
<sequence length="198" mass="22434">MHSGVRSKVHLMTANKPSTRVENHRAVSKRLNNVHEPVKDANFSTNEFLRKGGSLPSVLPVTKEFDARTPSSEHIRKKPKANQCNTAKRPMLRRTASFTMHTEKLGGHIFNRESPTHSDSEAHHHSSCQLEQKVEHLSEKISRVQDIILNQMNADAIITKTTTKNAEGFSARDYTLLVLEMNRNVPTNPYDPNDFSEK</sequence>
<reference evidence="2" key="2">
    <citation type="journal article" date="2023" name="BMC Genomics">
        <title>Pest status, molecular evolution, and epigenetic factors derived from the genome assembly of Frankliniella fusca, a thysanopteran phytovirus vector.</title>
        <authorList>
            <person name="Catto M.A."/>
            <person name="Labadie P.E."/>
            <person name="Jacobson A.L."/>
            <person name="Kennedy G.G."/>
            <person name="Srinivasan R."/>
            <person name="Hunt B.G."/>
        </authorList>
    </citation>
    <scope>NUCLEOTIDE SEQUENCE</scope>
    <source>
        <strain evidence="2">PL_HMW_Pooled</strain>
    </source>
</reference>
<dbReference type="EMBL" id="JAHWGI010000289">
    <property type="protein sequence ID" value="KAK3912017.1"/>
    <property type="molecule type" value="Genomic_DNA"/>
</dbReference>
<feature type="region of interest" description="Disordered" evidence="1">
    <location>
        <begin position="67"/>
        <end position="86"/>
    </location>
</feature>
<evidence type="ECO:0000256" key="1">
    <source>
        <dbReference type="SAM" id="MobiDB-lite"/>
    </source>
</evidence>
<name>A0AAE1GZN7_9NEOP</name>
<accession>A0AAE1GZN7</accession>
<protein>
    <submittedName>
        <fullName evidence="2">GDSL esterase/lipase</fullName>
    </submittedName>
</protein>
<reference evidence="2" key="1">
    <citation type="submission" date="2021-07" db="EMBL/GenBank/DDBJ databases">
        <authorList>
            <person name="Catto M.A."/>
            <person name="Jacobson A."/>
            <person name="Kennedy G."/>
            <person name="Labadie P."/>
            <person name="Hunt B.G."/>
            <person name="Srinivasan R."/>
        </authorList>
    </citation>
    <scope>NUCLEOTIDE SEQUENCE</scope>
    <source>
        <strain evidence="2">PL_HMW_Pooled</strain>
        <tissue evidence="2">Head</tissue>
    </source>
</reference>
<evidence type="ECO:0000313" key="3">
    <source>
        <dbReference type="Proteomes" id="UP001219518"/>
    </source>
</evidence>